<dbReference type="SMART" id="SM00487">
    <property type="entry name" value="DEXDc"/>
    <property type="match status" value="1"/>
</dbReference>
<dbReference type="InterPro" id="IPR050615">
    <property type="entry name" value="ATP-dep_DNA_Helicase"/>
</dbReference>
<keyword evidence="1" id="KW-0547">Nucleotide-binding</keyword>
<organism evidence="6">
    <name type="scientific">viral metagenome</name>
    <dbReference type="NCBI Taxonomy" id="1070528"/>
    <lineage>
        <taxon>unclassified sequences</taxon>
        <taxon>metagenomes</taxon>
        <taxon>organismal metagenomes</taxon>
    </lineage>
</organism>
<reference evidence="6" key="1">
    <citation type="journal article" date="2020" name="Nature">
        <title>Giant virus diversity and host interactions through global metagenomics.</title>
        <authorList>
            <person name="Schulz F."/>
            <person name="Roux S."/>
            <person name="Paez-Espino D."/>
            <person name="Jungbluth S."/>
            <person name="Walsh D.A."/>
            <person name="Denef V.J."/>
            <person name="McMahon K.D."/>
            <person name="Konstantinidis K.T."/>
            <person name="Eloe-Fadrosh E.A."/>
            <person name="Kyrpides N.C."/>
            <person name="Woyke T."/>
        </authorList>
    </citation>
    <scope>NUCLEOTIDE SEQUENCE</scope>
    <source>
        <strain evidence="6">GVMAG-M-3300023184-120</strain>
    </source>
</reference>
<dbReference type="PANTHER" id="PTHR11274:SF0">
    <property type="entry name" value="GENERAL TRANSCRIPTION AND DNA REPAIR FACTOR IIH HELICASE SUBUNIT XPB"/>
    <property type="match status" value="1"/>
</dbReference>
<dbReference type="GO" id="GO:0005524">
    <property type="term" value="F:ATP binding"/>
    <property type="evidence" value="ECO:0007669"/>
    <property type="project" value="UniProtKB-KW"/>
</dbReference>
<dbReference type="InterPro" id="IPR014001">
    <property type="entry name" value="Helicase_ATP-bd"/>
</dbReference>
<dbReference type="PANTHER" id="PTHR11274">
    <property type="entry name" value="RAD25/XP-B DNA REPAIR HELICASE"/>
    <property type="match status" value="1"/>
</dbReference>
<evidence type="ECO:0000256" key="4">
    <source>
        <dbReference type="ARBA" id="ARBA00022840"/>
    </source>
</evidence>
<dbReference type="GO" id="GO:0003677">
    <property type="term" value="F:DNA binding"/>
    <property type="evidence" value="ECO:0007669"/>
    <property type="project" value="InterPro"/>
</dbReference>
<sequence length="503" mass="58056">MAHEEDEYTDKIQENSYMTWRGYTIPKNILSTEDLDDLRKSLTISPMMKRGPNQKASKICLMRENEKKAYIPRFFGVARYGNPVNWHLSDGENIKVPFIKPIRDYQENIVNTYLDYVKNEEEIGNGGILEVPCGRGKTVMALAICSRLSKKTLIIVHKEFLMNQWIERIQEFMPTAKVGVIQGKKFEIEGNDIVIGMIQTMYDRVYEPDTFGSFGLTIIDEVHRIGSEEFSKTLGKVCTPYMLGISATVDRKDGLTEIIYMYIGKKIYSEERDSTDGVQVRSIQFDYLHDAEYNEIEYDFRGEIKFSTMINKICAFPPRRRFLVKVISDLIDEDSEKQIMVLCHKRDVLCYLQEEIDRIGFANCGLYVGGMKKEALQETETKQIVLATYAMAAEALDIKTLNTLVMVTPKTDIVQSVGRILRTKSDSKIIVDIVDSHDVFQNQWKKRRAFYRNSDYDIKMIKNDAYKDMSDVTLWKSVKEKKKQAKCLIEIPTTIALSDNQLV</sequence>
<name>A0A6C0HIA2_9ZZZZ</name>
<dbReference type="InterPro" id="IPR006935">
    <property type="entry name" value="Helicase/UvrB_N"/>
</dbReference>
<dbReference type="Gene3D" id="3.40.50.300">
    <property type="entry name" value="P-loop containing nucleotide triphosphate hydrolases"/>
    <property type="match status" value="2"/>
</dbReference>
<protein>
    <recommendedName>
        <fullName evidence="5">Helicase ATP-binding domain-containing protein</fullName>
    </recommendedName>
</protein>
<dbReference type="Pfam" id="PF04851">
    <property type="entry name" value="ResIII"/>
    <property type="match status" value="1"/>
</dbReference>
<evidence type="ECO:0000256" key="3">
    <source>
        <dbReference type="ARBA" id="ARBA00022806"/>
    </source>
</evidence>
<keyword evidence="4" id="KW-0067">ATP-binding</keyword>
<keyword evidence="3" id="KW-0347">Helicase</keyword>
<evidence type="ECO:0000313" key="6">
    <source>
        <dbReference type="EMBL" id="QHT80312.1"/>
    </source>
</evidence>
<dbReference type="CDD" id="cd18785">
    <property type="entry name" value="SF2_C"/>
    <property type="match status" value="1"/>
</dbReference>
<evidence type="ECO:0000256" key="2">
    <source>
        <dbReference type="ARBA" id="ARBA00022801"/>
    </source>
</evidence>
<evidence type="ECO:0000259" key="5">
    <source>
        <dbReference type="PROSITE" id="PS51192"/>
    </source>
</evidence>
<proteinExistence type="predicted"/>
<dbReference type="GO" id="GO:0004386">
    <property type="term" value="F:helicase activity"/>
    <property type="evidence" value="ECO:0007669"/>
    <property type="project" value="UniProtKB-KW"/>
</dbReference>
<dbReference type="GO" id="GO:0016787">
    <property type="term" value="F:hydrolase activity"/>
    <property type="evidence" value="ECO:0007669"/>
    <property type="project" value="UniProtKB-KW"/>
</dbReference>
<evidence type="ECO:0000256" key="1">
    <source>
        <dbReference type="ARBA" id="ARBA00022741"/>
    </source>
</evidence>
<keyword evidence="2" id="KW-0378">Hydrolase</keyword>
<dbReference type="AlphaFoldDB" id="A0A6C0HIA2"/>
<dbReference type="InterPro" id="IPR027417">
    <property type="entry name" value="P-loop_NTPase"/>
</dbReference>
<dbReference type="EMBL" id="MN739967">
    <property type="protein sequence ID" value="QHT80312.1"/>
    <property type="molecule type" value="Genomic_DNA"/>
</dbReference>
<dbReference type="PROSITE" id="PS51192">
    <property type="entry name" value="HELICASE_ATP_BIND_1"/>
    <property type="match status" value="1"/>
</dbReference>
<feature type="domain" description="Helicase ATP-binding" evidence="5">
    <location>
        <begin position="118"/>
        <end position="267"/>
    </location>
</feature>
<accession>A0A6C0HIA2</accession>
<dbReference type="SUPFAM" id="SSF52540">
    <property type="entry name" value="P-loop containing nucleoside triphosphate hydrolases"/>
    <property type="match status" value="2"/>
</dbReference>
<dbReference type="CDD" id="cd17926">
    <property type="entry name" value="DEXHc_RE"/>
    <property type="match status" value="1"/>
</dbReference>